<dbReference type="InterPro" id="IPR002716">
    <property type="entry name" value="PIN_dom"/>
</dbReference>
<dbReference type="EMBL" id="LCBN01000006">
    <property type="protein sequence ID" value="KKS14165.1"/>
    <property type="molecule type" value="Genomic_DNA"/>
</dbReference>
<dbReference type="Gene3D" id="3.40.50.1010">
    <property type="entry name" value="5'-nuclease"/>
    <property type="match status" value="1"/>
</dbReference>
<evidence type="ECO:0000313" key="3">
    <source>
        <dbReference type="Proteomes" id="UP000034753"/>
    </source>
</evidence>
<dbReference type="SMART" id="SM00670">
    <property type="entry name" value="PINc"/>
    <property type="match status" value="1"/>
</dbReference>
<gene>
    <name evidence="2" type="ORF">UU67_C0006G0005</name>
</gene>
<dbReference type="InterPro" id="IPR029060">
    <property type="entry name" value="PIN-like_dom_sf"/>
</dbReference>
<dbReference type="AlphaFoldDB" id="A0A0G0WN11"/>
<evidence type="ECO:0000259" key="1">
    <source>
        <dbReference type="SMART" id="SM00670"/>
    </source>
</evidence>
<dbReference type="Proteomes" id="UP000034753">
    <property type="component" value="Unassembled WGS sequence"/>
</dbReference>
<dbReference type="PANTHER" id="PTHR38826:SF5">
    <property type="entry name" value="RIBONUCLEASE VAPC13"/>
    <property type="match status" value="1"/>
</dbReference>
<dbReference type="InterPro" id="IPR052106">
    <property type="entry name" value="PINc/VapC_TA"/>
</dbReference>
<evidence type="ECO:0000313" key="2">
    <source>
        <dbReference type="EMBL" id="KKS14165.1"/>
    </source>
</evidence>
<dbReference type="PANTHER" id="PTHR38826">
    <property type="entry name" value="RIBONUCLEASE VAPC13"/>
    <property type="match status" value="1"/>
</dbReference>
<dbReference type="Pfam" id="PF01850">
    <property type="entry name" value="PIN"/>
    <property type="match status" value="1"/>
</dbReference>
<name>A0A0G0WN11_9BACT</name>
<protein>
    <submittedName>
        <fullName evidence="2">PilT protein domain protein</fullName>
    </submittedName>
</protein>
<sequence>MIFLDANVILRFILDNDPHLSPKAKAIFEKIDRGEIKVDVTLLTISEVAFTLERSYKLLKSEITDRVLGLIKSPNINFEKHDLLPKILILYVEKNISFIDAYHAVLMNKNKIKKIYSFDRDFDKISTIQRLEK</sequence>
<dbReference type="SUPFAM" id="SSF88723">
    <property type="entry name" value="PIN domain-like"/>
    <property type="match status" value="1"/>
</dbReference>
<reference evidence="2 3" key="1">
    <citation type="journal article" date="2015" name="Nature">
        <title>rRNA introns, odd ribosomes, and small enigmatic genomes across a large radiation of phyla.</title>
        <authorList>
            <person name="Brown C.T."/>
            <person name="Hug L.A."/>
            <person name="Thomas B.C."/>
            <person name="Sharon I."/>
            <person name="Castelle C.J."/>
            <person name="Singh A."/>
            <person name="Wilkins M.J."/>
            <person name="Williams K.H."/>
            <person name="Banfield J.F."/>
        </authorList>
    </citation>
    <scope>NUCLEOTIDE SEQUENCE [LARGE SCALE GENOMIC DNA]</scope>
</reference>
<feature type="domain" description="PIN" evidence="1">
    <location>
        <begin position="1"/>
        <end position="124"/>
    </location>
</feature>
<accession>A0A0G0WN11</accession>
<organism evidence="2 3">
    <name type="scientific">Candidatus Daviesbacteria bacterium GW2011_GWB1_41_5</name>
    <dbReference type="NCBI Taxonomy" id="1618429"/>
    <lineage>
        <taxon>Bacteria</taxon>
        <taxon>Candidatus Daviesiibacteriota</taxon>
    </lineage>
</organism>
<proteinExistence type="predicted"/>
<comment type="caution">
    <text evidence="2">The sequence shown here is derived from an EMBL/GenBank/DDBJ whole genome shotgun (WGS) entry which is preliminary data.</text>
</comment>